<evidence type="ECO:0000256" key="4">
    <source>
        <dbReference type="SAM" id="MobiDB-lite"/>
    </source>
</evidence>
<dbReference type="PRINTS" id="PR00313">
    <property type="entry name" value="CABNDNGRPT"/>
</dbReference>
<dbReference type="Proteomes" id="UP000221580">
    <property type="component" value="Unassembled WGS sequence"/>
</dbReference>
<accession>A0A7Z1GTT7</accession>
<comment type="caution">
    <text evidence="5">The sequence shown here is derived from an EMBL/GenBank/DDBJ whole genome shotgun (WGS) entry which is preliminary data.</text>
</comment>
<dbReference type="PANTHER" id="PTHR38340:SF1">
    <property type="entry name" value="S-LAYER PROTEIN"/>
    <property type="match status" value="1"/>
</dbReference>
<feature type="compositionally biased region" description="Polar residues" evidence="4">
    <location>
        <begin position="475"/>
        <end position="486"/>
    </location>
</feature>
<gene>
    <name evidence="5" type="ORF">DM05_1838</name>
</gene>
<evidence type="ECO:0000313" key="6">
    <source>
        <dbReference type="Proteomes" id="UP000221580"/>
    </source>
</evidence>
<reference evidence="5 6" key="1">
    <citation type="submission" date="2017-09" db="EMBL/GenBank/DDBJ databases">
        <authorList>
            <person name="DeBolt S."/>
            <person name="Huntemann M."/>
            <person name="Clum A."/>
            <person name="Pillay M."/>
            <person name="Palaniappan K."/>
            <person name="Varghese N."/>
            <person name="Mikhailova N."/>
            <person name="Stamatis D."/>
            <person name="Reddy T."/>
            <person name="Daum C."/>
            <person name="Shapiro N."/>
            <person name="Ivanova N."/>
            <person name="Kyrpides N."/>
            <person name="Woyke T."/>
        </authorList>
    </citation>
    <scope>NUCLEOTIDE SEQUENCE [LARGE SCALE GENOMIC DNA]</scope>
    <source>
        <strain evidence="5 6">A2-S9</strain>
    </source>
</reference>
<feature type="region of interest" description="Disordered" evidence="4">
    <location>
        <begin position="470"/>
        <end position="520"/>
    </location>
</feature>
<dbReference type="GO" id="GO:0005509">
    <property type="term" value="F:calcium ion binding"/>
    <property type="evidence" value="ECO:0007669"/>
    <property type="project" value="InterPro"/>
</dbReference>
<dbReference type="Pfam" id="PF00353">
    <property type="entry name" value="HemolysinCabind"/>
    <property type="match status" value="3"/>
</dbReference>
<evidence type="ECO:0000256" key="1">
    <source>
        <dbReference type="ARBA" id="ARBA00004613"/>
    </source>
</evidence>
<reference evidence="5 6" key="2">
    <citation type="submission" date="2017-10" db="EMBL/GenBank/DDBJ databases">
        <title>Bacterial endophytes that colonize and modify switchgrass growth.</title>
        <authorList>
            <person name="Debolt S."/>
        </authorList>
    </citation>
    <scope>NUCLEOTIDE SEQUENCE [LARGE SCALE GENOMIC DNA]</scope>
    <source>
        <strain evidence="5 6">A2-S9</strain>
    </source>
</reference>
<name>A0A7Z1GTT7_9PSED</name>
<dbReference type="InterPro" id="IPR011049">
    <property type="entry name" value="Serralysin-like_metalloprot_C"/>
</dbReference>
<dbReference type="InterPro" id="IPR028208">
    <property type="entry name" value="Effector_pro_NleD-like"/>
</dbReference>
<comment type="subcellular location">
    <subcellularLocation>
        <location evidence="1">Secreted</location>
    </subcellularLocation>
</comment>
<dbReference type="SUPFAM" id="SSF51120">
    <property type="entry name" value="beta-Roll"/>
    <property type="match status" value="2"/>
</dbReference>
<dbReference type="AlphaFoldDB" id="A0A7Z1GTT7"/>
<dbReference type="InterPro" id="IPR050557">
    <property type="entry name" value="RTX_toxin/Mannuronan_C5-epim"/>
</dbReference>
<dbReference type="Pfam" id="PF14891">
    <property type="entry name" value="Peptidase_M91"/>
    <property type="match status" value="1"/>
</dbReference>
<dbReference type="InterPro" id="IPR001343">
    <property type="entry name" value="Hemolysn_Ca-bd"/>
</dbReference>
<evidence type="ECO:0000256" key="2">
    <source>
        <dbReference type="ARBA" id="ARBA00022525"/>
    </source>
</evidence>
<dbReference type="EMBL" id="PDJN01000001">
    <property type="protein sequence ID" value="PFG71481.1"/>
    <property type="molecule type" value="Genomic_DNA"/>
</dbReference>
<dbReference type="GO" id="GO:0005576">
    <property type="term" value="C:extracellular region"/>
    <property type="evidence" value="ECO:0007669"/>
    <property type="project" value="UniProtKB-SubCell"/>
</dbReference>
<dbReference type="Gene3D" id="2.160.20.160">
    <property type="match status" value="1"/>
</dbReference>
<proteinExistence type="predicted"/>
<dbReference type="RefSeq" id="WP_092357071.1">
    <property type="nucleotide sequence ID" value="NZ_PDJN01000001.1"/>
</dbReference>
<keyword evidence="3" id="KW-0106">Calcium</keyword>
<evidence type="ECO:0000313" key="5">
    <source>
        <dbReference type="EMBL" id="PFG71481.1"/>
    </source>
</evidence>
<sequence>MLSALAHSLTSGLYAQLPRPFAETNVSHFTPPTDLTPGIVNRRTHTLLVDGDTKISRVVDWDPSDPEKPEILTSYLHLQTGNAADRIHVRSWSVDKLQIFINDKPHLVDINTNERSEHELFIESHGGDDTVIIDDDVKLRVSVQGGDGNDYLQAGGGRSRLFGGAGNDILQLGSGLGYAEGNDGDDTIMGGPGNGVMYGNKGKDLLIAGFGPSTRQTYLDGGDDNDVLLSGSGHTVAHGGNGDDVLAGYERTTFYTGKGNDTIWNNQRKDLIYAKATDGFDRTRGSTFTEVKPSNAGNLGFSVETPPQTPEEDAQAFKQRVADDFEFLRSSPIGQQALKQMDELAVTNGGKVTIEPIGNGGTDYIPGGSELDELTPEERESAEAGTYGHITDGVPGFRVTRGIIRYEPPSIIENAERTNTMVPVTGLAHEINQAYTYATGTSEHGYTREEPGEEGLVENNKRQVIGLPYVEEPSQDGTPPSTSARVTNPKHFTENALNAEMGKPLRQSYLWTPSPQGRGN</sequence>
<organism evidence="5 6">
    <name type="scientific">Pseudomonas poae</name>
    <dbReference type="NCBI Taxonomy" id="200451"/>
    <lineage>
        <taxon>Bacteria</taxon>
        <taxon>Pseudomonadati</taxon>
        <taxon>Pseudomonadota</taxon>
        <taxon>Gammaproteobacteria</taxon>
        <taxon>Pseudomonadales</taxon>
        <taxon>Pseudomonadaceae</taxon>
        <taxon>Pseudomonas</taxon>
    </lineage>
</organism>
<keyword evidence="2" id="KW-0964">Secreted</keyword>
<protein>
    <submittedName>
        <fullName evidence="5">NleD-like pathogen effector protein (Putative zinc metallopeptidase)</fullName>
    </submittedName>
</protein>
<feature type="compositionally biased region" description="Polar residues" evidence="4">
    <location>
        <begin position="509"/>
        <end position="520"/>
    </location>
</feature>
<evidence type="ECO:0000256" key="3">
    <source>
        <dbReference type="ARBA" id="ARBA00022837"/>
    </source>
</evidence>
<dbReference type="PANTHER" id="PTHR38340">
    <property type="entry name" value="S-LAYER PROTEIN"/>
    <property type="match status" value="1"/>
</dbReference>